<gene>
    <name evidence="3" type="ORF">PAHAL_5G373900</name>
    <name evidence="2" type="ORF">PAHAL_6G120400</name>
    <name evidence="1" type="ORF">PAHAL_J048100</name>
</gene>
<dbReference type="EMBL" id="CM008050">
    <property type="protein sequence ID" value="PVH38871.1"/>
    <property type="molecule type" value="Genomic_DNA"/>
</dbReference>
<dbReference type="Gramene" id="PUV26805">
    <property type="protein sequence ID" value="PUV26805"/>
    <property type="gene ID" value="PAHAL_J048100"/>
</dbReference>
<reference evidence="1" key="1">
    <citation type="submission" date="2018-04" db="EMBL/GenBank/DDBJ databases">
        <title>WGS assembly of Panicum hallii.</title>
        <authorList>
            <person name="Lovell J."/>
            <person name="Jenkins J."/>
            <person name="Lowry D."/>
            <person name="Mamidi S."/>
            <person name="Sreedasyam A."/>
            <person name="Weng X."/>
            <person name="Barry K."/>
            <person name="Bonette J."/>
            <person name="Campitelli B."/>
            <person name="Daum C."/>
            <person name="Gordon S."/>
            <person name="Gould B."/>
            <person name="Lipzen A."/>
            <person name="Macqueen A."/>
            <person name="Palacio-Mejia J."/>
            <person name="Plott C."/>
            <person name="Shakirov E."/>
            <person name="Shu S."/>
            <person name="Yoshinaga Y."/>
            <person name="Zane M."/>
            <person name="Rokhsar D."/>
            <person name="Grimwood J."/>
            <person name="Schmutz J."/>
            <person name="Juenger T."/>
        </authorList>
    </citation>
    <scope>NUCLEOTIDE SEQUENCE [LARGE SCALE GENOMIC DNA]</scope>
    <source>
        <strain evidence="1">FIL2</strain>
    </source>
</reference>
<dbReference type="AlphaFoldDB" id="A0A2T7AA07"/>
<dbReference type="Proteomes" id="UP000243499">
    <property type="component" value="Chromosome 5"/>
</dbReference>
<dbReference type="Proteomes" id="UP000243499">
    <property type="component" value="Chromosome 6"/>
</dbReference>
<proteinExistence type="predicted"/>
<dbReference type="Gramene" id="PVH38871">
    <property type="protein sequence ID" value="PVH38871"/>
    <property type="gene ID" value="PAHAL_5G373900"/>
</dbReference>
<evidence type="ECO:0000313" key="2">
    <source>
        <dbReference type="EMBL" id="PVH36605.1"/>
    </source>
</evidence>
<accession>A0A2T7AA07</accession>
<organism evidence="1">
    <name type="scientific">Panicum hallii</name>
    <dbReference type="NCBI Taxonomy" id="206008"/>
    <lineage>
        <taxon>Eukaryota</taxon>
        <taxon>Viridiplantae</taxon>
        <taxon>Streptophyta</taxon>
        <taxon>Embryophyta</taxon>
        <taxon>Tracheophyta</taxon>
        <taxon>Spermatophyta</taxon>
        <taxon>Magnoliopsida</taxon>
        <taxon>Liliopsida</taxon>
        <taxon>Poales</taxon>
        <taxon>Poaceae</taxon>
        <taxon>PACMAD clade</taxon>
        <taxon>Panicoideae</taxon>
        <taxon>Panicodae</taxon>
        <taxon>Paniceae</taxon>
        <taxon>Panicinae</taxon>
        <taxon>Panicum</taxon>
        <taxon>Panicum sect. Panicum</taxon>
    </lineage>
</organism>
<dbReference type="Gramene" id="PVH36605">
    <property type="protein sequence ID" value="PVH36605"/>
    <property type="gene ID" value="PAHAL_6G120400"/>
</dbReference>
<dbReference type="EMBL" id="CM008051">
    <property type="protein sequence ID" value="PVH36605.1"/>
    <property type="molecule type" value="Genomic_DNA"/>
</dbReference>
<dbReference type="EMBL" id="KZ794318">
    <property type="protein sequence ID" value="PUV26805.1"/>
    <property type="molecule type" value="Genomic_DNA"/>
</dbReference>
<name>A0A2T7AA07_9POAL</name>
<evidence type="ECO:0000313" key="1">
    <source>
        <dbReference type="EMBL" id="PUV26805.1"/>
    </source>
</evidence>
<sequence length="156" mass="15879">MRVQARAGRRLGADLSVAGAERTSTHGLGWLDAGGGRVGALHQATAQGPVGAVGGGIGVGRGCNGSGAGRWLAGEQEAVLGGSIGRSGAQTTAVWRGGGAAVRMAGAARVPELHFFPNVSSVPIADEGPRATIKTRLDHSRRRKLPTNPGTRRKLF</sequence>
<protein>
    <submittedName>
        <fullName evidence="1">Uncharacterized protein</fullName>
    </submittedName>
</protein>
<evidence type="ECO:0000313" key="3">
    <source>
        <dbReference type="EMBL" id="PVH38871.1"/>
    </source>
</evidence>